<organism evidence="1 2">
    <name type="scientific">Rubellicoccus peritrichatus</name>
    <dbReference type="NCBI Taxonomy" id="3080537"/>
    <lineage>
        <taxon>Bacteria</taxon>
        <taxon>Pseudomonadati</taxon>
        <taxon>Verrucomicrobiota</taxon>
        <taxon>Opitutia</taxon>
        <taxon>Puniceicoccales</taxon>
        <taxon>Cerasicoccaceae</taxon>
        <taxon>Rubellicoccus</taxon>
    </lineage>
</organism>
<proteinExistence type="predicted"/>
<name>A0AAQ3L8B4_9BACT</name>
<dbReference type="EMBL" id="CP136920">
    <property type="protein sequence ID" value="WOO41165.1"/>
    <property type="molecule type" value="Genomic_DNA"/>
</dbReference>
<gene>
    <name evidence="1" type="ORF">RZN69_21300</name>
</gene>
<evidence type="ECO:0000313" key="1">
    <source>
        <dbReference type="EMBL" id="WOO41165.1"/>
    </source>
</evidence>
<evidence type="ECO:0000313" key="2">
    <source>
        <dbReference type="Proteomes" id="UP001304300"/>
    </source>
</evidence>
<keyword evidence="2" id="KW-1185">Reference proteome</keyword>
<sequence length="153" mass="16339">MKTWKTLTEVEISPYLNTAQRDAVAARADLGTVNDPLTVSLAAIVERIRGEVRAHDKNILSADSALIPPELVRSGAYLVMVLLTDSIAAFSMTTAQEDLASEASTLLTRIGSGSFPVSIPGDPEVSPQVRTSFGPVVVSRRSNPLCGERLKGF</sequence>
<reference evidence="1 2" key="1">
    <citation type="submission" date="2023-10" db="EMBL/GenBank/DDBJ databases">
        <title>Rubellicoccus peritrichatus gen. nov., sp. nov., isolated from an algae of coral reef tank.</title>
        <authorList>
            <person name="Luo J."/>
        </authorList>
    </citation>
    <scope>NUCLEOTIDE SEQUENCE [LARGE SCALE GENOMIC DNA]</scope>
    <source>
        <strain evidence="1 2">CR14</strain>
    </source>
</reference>
<dbReference type="KEGG" id="puo:RZN69_21300"/>
<dbReference type="RefSeq" id="WP_317833578.1">
    <property type="nucleotide sequence ID" value="NZ_CP136920.1"/>
</dbReference>
<dbReference type="AlphaFoldDB" id="A0AAQ3L8B4"/>
<dbReference type="Proteomes" id="UP001304300">
    <property type="component" value="Chromosome"/>
</dbReference>
<protein>
    <submittedName>
        <fullName evidence="1">Uncharacterized protein</fullName>
    </submittedName>
</protein>
<accession>A0AAQ3L8B4</accession>